<evidence type="ECO:0000256" key="3">
    <source>
        <dbReference type="ARBA" id="ARBA00022989"/>
    </source>
</evidence>
<evidence type="ECO:0000256" key="4">
    <source>
        <dbReference type="ARBA" id="ARBA00023136"/>
    </source>
</evidence>
<dbReference type="GO" id="GO:0050291">
    <property type="term" value="F:sphingosine N-acyltransferase activity"/>
    <property type="evidence" value="ECO:0007669"/>
    <property type="project" value="InterPro"/>
</dbReference>
<evidence type="ECO:0000256" key="7">
    <source>
        <dbReference type="SAM" id="Phobius"/>
    </source>
</evidence>
<keyword evidence="10" id="KW-1185">Reference proteome</keyword>
<dbReference type="InterPro" id="IPR016439">
    <property type="entry name" value="Lag1/Lac1-like"/>
</dbReference>
<dbReference type="GO" id="GO:0005789">
    <property type="term" value="C:endoplasmic reticulum membrane"/>
    <property type="evidence" value="ECO:0007669"/>
    <property type="project" value="UniProtKB-SubCell"/>
</dbReference>
<evidence type="ECO:0000313" key="10">
    <source>
        <dbReference type="Proteomes" id="UP000612055"/>
    </source>
</evidence>
<organism evidence="9 10">
    <name type="scientific">Edaphochlamys debaryana</name>
    <dbReference type="NCBI Taxonomy" id="47281"/>
    <lineage>
        <taxon>Eukaryota</taxon>
        <taxon>Viridiplantae</taxon>
        <taxon>Chlorophyta</taxon>
        <taxon>core chlorophytes</taxon>
        <taxon>Chlorophyceae</taxon>
        <taxon>CS clade</taxon>
        <taxon>Chlamydomonadales</taxon>
        <taxon>Chlamydomonadales incertae sedis</taxon>
        <taxon>Edaphochlamys</taxon>
    </lineage>
</organism>
<evidence type="ECO:0000256" key="2">
    <source>
        <dbReference type="ARBA" id="ARBA00022692"/>
    </source>
</evidence>
<evidence type="ECO:0000256" key="1">
    <source>
        <dbReference type="ARBA" id="ARBA00004141"/>
    </source>
</evidence>
<gene>
    <name evidence="9" type="ORF">HYH03_015193</name>
</gene>
<feature type="region of interest" description="Disordered" evidence="6">
    <location>
        <begin position="288"/>
        <end position="308"/>
    </location>
</feature>
<accession>A0A835XNM5</accession>
<name>A0A835XNM5_9CHLO</name>
<keyword evidence="3 7" id="KW-1133">Transmembrane helix</keyword>
<evidence type="ECO:0000256" key="6">
    <source>
        <dbReference type="SAM" id="MobiDB-lite"/>
    </source>
</evidence>
<feature type="domain" description="TLC" evidence="8">
    <location>
        <begin position="55"/>
        <end position="271"/>
    </location>
</feature>
<keyword evidence="2 5" id="KW-0812">Transmembrane</keyword>
<feature type="transmembrane region" description="Helical" evidence="7">
    <location>
        <begin position="237"/>
        <end position="259"/>
    </location>
</feature>
<dbReference type="OrthoDB" id="537032at2759"/>
<dbReference type="AlphaFoldDB" id="A0A835XNM5"/>
<dbReference type="PANTHER" id="PTHR12560">
    <property type="entry name" value="LONGEVITY ASSURANCE FACTOR 1 LAG1"/>
    <property type="match status" value="1"/>
</dbReference>
<feature type="transmembrane region" description="Helical" evidence="7">
    <location>
        <begin position="195"/>
        <end position="217"/>
    </location>
</feature>
<comment type="subcellular location">
    <subcellularLocation>
        <location evidence="1">Membrane</location>
        <topology evidence="1">Multi-pass membrane protein</topology>
    </subcellularLocation>
</comment>
<dbReference type="InterPro" id="IPR006634">
    <property type="entry name" value="TLC-dom"/>
</dbReference>
<dbReference type="GO" id="GO:0046513">
    <property type="term" value="P:ceramide biosynthetic process"/>
    <property type="evidence" value="ECO:0007669"/>
    <property type="project" value="InterPro"/>
</dbReference>
<feature type="transmembrane region" description="Helical" evidence="7">
    <location>
        <begin position="150"/>
        <end position="174"/>
    </location>
</feature>
<dbReference type="Proteomes" id="UP000612055">
    <property type="component" value="Unassembled WGS sequence"/>
</dbReference>
<evidence type="ECO:0000259" key="8">
    <source>
        <dbReference type="PROSITE" id="PS50922"/>
    </source>
</evidence>
<proteinExistence type="predicted"/>
<evidence type="ECO:0000313" key="9">
    <source>
        <dbReference type="EMBL" id="KAG2486098.1"/>
    </source>
</evidence>
<feature type="transmembrane region" description="Helical" evidence="7">
    <location>
        <begin position="16"/>
        <end position="38"/>
    </location>
</feature>
<dbReference type="PANTHER" id="PTHR12560:SF0">
    <property type="entry name" value="LD18904P"/>
    <property type="match status" value="1"/>
</dbReference>
<comment type="caution">
    <text evidence="9">The sequence shown here is derived from an EMBL/GenBank/DDBJ whole genome shotgun (WGS) entry which is preliminary data.</text>
</comment>
<dbReference type="PROSITE" id="PS50922">
    <property type="entry name" value="TLC"/>
    <property type="match status" value="1"/>
</dbReference>
<dbReference type="Pfam" id="PF03798">
    <property type="entry name" value="TRAM_LAG1_CLN8"/>
    <property type="match status" value="1"/>
</dbReference>
<feature type="compositionally biased region" description="Gly residues" evidence="6">
    <location>
        <begin position="296"/>
        <end position="308"/>
    </location>
</feature>
<feature type="transmembrane region" description="Helical" evidence="7">
    <location>
        <begin position="59"/>
        <end position="78"/>
    </location>
</feature>
<keyword evidence="4 5" id="KW-0472">Membrane</keyword>
<dbReference type="SMART" id="SM00724">
    <property type="entry name" value="TLC"/>
    <property type="match status" value="1"/>
</dbReference>
<protein>
    <recommendedName>
        <fullName evidence="8">TLC domain-containing protein</fullName>
    </recommendedName>
</protein>
<reference evidence="9" key="1">
    <citation type="journal article" date="2020" name="bioRxiv">
        <title>Comparative genomics of Chlamydomonas.</title>
        <authorList>
            <person name="Craig R.J."/>
            <person name="Hasan A.R."/>
            <person name="Ness R.W."/>
            <person name="Keightley P.D."/>
        </authorList>
    </citation>
    <scope>NUCLEOTIDE SEQUENCE</scope>
    <source>
        <strain evidence="9">CCAP 11/70</strain>
    </source>
</reference>
<sequence>MGANELVDIAVANAPFLLPALGFTVVWLVVRVVFYAGLRAYFKSLPATSRLKVVALQEKVLEESFAIVGALVATWLGYQAFQYSDAGSCGFLNQTACFSGWPGSVGPRAQAITTFHTVELGWYLHYLAKHHMGIGMVDNLQMALHHFSTITLLLMSFLLNLHRAGVLVLFLLNLSNPFLHVAKVTHYVEAKADKMCFVLFALAFFLSRIVAYPLVVLKGTLFDSFRAEPSFLDPRRYLAVYLTANGLLLLLMGMQIQWFMGIIRLVRQAVGGSHEDFKKEGKVHDYAKTQHEGQTGAAGAGAGGKKDE</sequence>
<dbReference type="EMBL" id="JAEHOE010000117">
    <property type="protein sequence ID" value="KAG2486098.1"/>
    <property type="molecule type" value="Genomic_DNA"/>
</dbReference>
<evidence type="ECO:0000256" key="5">
    <source>
        <dbReference type="PROSITE-ProRule" id="PRU00205"/>
    </source>
</evidence>